<dbReference type="NCBIfam" id="TIGR01410">
    <property type="entry name" value="tatB"/>
    <property type="match status" value="1"/>
</dbReference>
<keyword evidence="6 9" id="KW-1133">Transmembrane helix</keyword>
<protein>
    <recommendedName>
        <fullName evidence="9">Sec-independent protein translocase protein TatB</fullName>
    </recommendedName>
</protein>
<keyword evidence="13" id="KW-1185">Reference proteome</keyword>
<reference evidence="12 13" key="1">
    <citation type="submission" date="2024-05" db="EMBL/GenBank/DDBJ databases">
        <authorList>
            <person name="Jiang F."/>
        </authorList>
    </citation>
    <scope>NUCLEOTIDE SEQUENCE [LARGE SCALE GENOMIC DNA]</scope>
    <source>
        <strain evidence="12 13">LZ166</strain>
    </source>
</reference>
<comment type="subunit">
    <text evidence="9">The Tat system comprises two distinct complexes: a TatABC complex, containing multiple copies of TatA, TatB and TatC subunits, and a separate TatA complex, containing only TatA subunits. Substrates initially bind to the TatABC complex, which probably triggers association of the separate TatA complex to form the active translocon.</text>
</comment>
<keyword evidence="3 9" id="KW-1003">Cell membrane</keyword>
<dbReference type="Proteomes" id="UP001556692">
    <property type="component" value="Unassembled WGS sequence"/>
</dbReference>
<feature type="region of interest" description="Disordered" evidence="10">
    <location>
        <begin position="97"/>
        <end position="223"/>
    </location>
</feature>
<keyword evidence="8 9" id="KW-0472">Membrane</keyword>
<dbReference type="Gene3D" id="1.20.5.3310">
    <property type="match status" value="1"/>
</dbReference>
<keyword evidence="2 9" id="KW-0813">Transport</keyword>
<keyword evidence="5 9" id="KW-0653">Protein transport</keyword>
<evidence type="ECO:0000256" key="3">
    <source>
        <dbReference type="ARBA" id="ARBA00022475"/>
    </source>
</evidence>
<dbReference type="HAMAP" id="MF_00237">
    <property type="entry name" value="TatB"/>
    <property type="match status" value="1"/>
</dbReference>
<comment type="function">
    <text evidence="9">Part of the twin-arginine translocation (Tat) system that transports large folded proteins containing a characteristic twin-arginine motif in their signal peptide across membranes. Together with TatC, TatB is part of a receptor directly interacting with Tat signal peptides. TatB may form an oligomeric binding site that transiently accommodates folded Tat precursor proteins before their translocation.</text>
</comment>
<dbReference type="InterPro" id="IPR003369">
    <property type="entry name" value="TatA/B/E"/>
</dbReference>
<accession>A0ABV3SIK6</accession>
<evidence type="ECO:0000313" key="13">
    <source>
        <dbReference type="Proteomes" id="UP001556692"/>
    </source>
</evidence>
<evidence type="ECO:0000256" key="6">
    <source>
        <dbReference type="ARBA" id="ARBA00022989"/>
    </source>
</evidence>
<dbReference type="RefSeq" id="WP_367954484.1">
    <property type="nucleotide sequence ID" value="NZ_JBDPGJ010000003.1"/>
</dbReference>
<evidence type="ECO:0000256" key="1">
    <source>
        <dbReference type="ARBA" id="ARBA00004167"/>
    </source>
</evidence>
<keyword evidence="7 9" id="KW-0811">Translocation</keyword>
<evidence type="ECO:0000313" key="12">
    <source>
        <dbReference type="EMBL" id="MEX0406590.1"/>
    </source>
</evidence>
<gene>
    <name evidence="9 12" type="primary">tatB</name>
    <name evidence="12" type="ORF">ABGN05_13010</name>
</gene>
<comment type="similarity">
    <text evidence="9">Belongs to the TatB family.</text>
</comment>
<organism evidence="12 13">
    <name type="scientific">Aquibium pacificus</name>
    <dbReference type="NCBI Taxonomy" id="3153579"/>
    <lineage>
        <taxon>Bacteria</taxon>
        <taxon>Pseudomonadati</taxon>
        <taxon>Pseudomonadota</taxon>
        <taxon>Alphaproteobacteria</taxon>
        <taxon>Hyphomicrobiales</taxon>
        <taxon>Phyllobacteriaceae</taxon>
        <taxon>Aquibium</taxon>
    </lineage>
</organism>
<feature type="compositionally biased region" description="Low complexity" evidence="10">
    <location>
        <begin position="141"/>
        <end position="204"/>
    </location>
</feature>
<evidence type="ECO:0000256" key="11">
    <source>
        <dbReference type="SAM" id="Phobius"/>
    </source>
</evidence>
<dbReference type="EMBL" id="JBDPGJ010000003">
    <property type="protein sequence ID" value="MEX0406590.1"/>
    <property type="molecule type" value="Genomic_DNA"/>
</dbReference>
<evidence type="ECO:0000256" key="7">
    <source>
        <dbReference type="ARBA" id="ARBA00023010"/>
    </source>
</evidence>
<evidence type="ECO:0000256" key="2">
    <source>
        <dbReference type="ARBA" id="ARBA00022448"/>
    </source>
</evidence>
<comment type="caution">
    <text evidence="12">The sequence shown here is derived from an EMBL/GenBank/DDBJ whole genome shotgun (WGS) entry which is preliminary data.</text>
</comment>
<name>A0ABV3SIK6_9HYPH</name>
<evidence type="ECO:0000256" key="10">
    <source>
        <dbReference type="SAM" id="MobiDB-lite"/>
    </source>
</evidence>
<evidence type="ECO:0000256" key="8">
    <source>
        <dbReference type="ARBA" id="ARBA00023136"/>
    </source>
</evidence>
<comment type="subcellular location">
    <subcellularLocation>
        <location evidence="9">Cell membrane</location>
        <topology evidence="9">Single-pass membrane protein</topology>
    </subcellularLocation>
    <subcellularLocation>
        <location evidence="1">Membrane</location>
        <topology evidence="1">Single-pass membrane protein</topology>
    </subcellularLocation>
</comment>
<evidence type="ECO:0000256" key="5">
    <source>
        <dbReference type="ARBA" id="ARBA00022927"/>
    </source>
</evidence>
<proteinExistence type="inferred from homology"/>
<feature type="transmembrane region" description="Helical" evidence="11">
    <location>
        <begin position="6"/>
        <end position="25"/>
    </location>
</feature>
<keyword evidence="4 9" id="KW-0812">Transmembrane</keyword>
<dbReference type="PANTHER" id="PTHR33162:SF1">
    <property type="entry name" value="SEC-INDEPENDENT PROTEIN TRANSLOCASE PROTEIN TATA, CHLOROPLASTIC"/>
    <property type="match status" value="1"/>
</dbReference>
<dbReference type="PRINTS" id="PR01506">
    <property type="entry name" value="TATBPROTEIN"/>
</dbReference>
<dbReference type="InterPro" id="IPR018448">
    <property type="entry name" value="TatB"/>
</dbReference>
<evidence type="ECO:0000256" key="9">
    <source>
        <dbReference type="HAMAP-Rule" id="MF_00237"/>
    </source>
</evidence>
<dbReference type="Pfam" id="PF02416">
    <property type="entry name" value="TatA_B_E"/>
    <property type="match status" value="1"/>
</dbReference>
<sequence length="223" mass="22680">MFDIGWPEMLVIAVVLIVVVGPKDLPRMLRQFGKTSSQLRKMAGDFRKQFDEALKEADLEDVKSTIDSARKLNPAADIRKALNPMEKAASDVRAGLDGLMKPKPADIPAPDAPARAEEPAKSGATAGPGDEAIGKVAPQESAATSAPSATAPASTAKPAAKPATAKQAAAKASTAKAPPTKASASKSQAAKSPPAAKARAKTASGDAAPPRKPAGRKTTGASS</sequence>
<evidence type="ECO:0000256" key="4">
    <source>
        <dbReference type="ARBA" id="ARBA00022692"/>
    </source>
</evidence>
<dbReference type="PANTHER" id="PTHR33162">
    <property type="entry name" value="SEC-INDEPENDENT PROTEIN TRANSLOCASE PROTEIN TATA, CHLOROPLASTIC"/>
    <property type="match status" value="1"/>
</dbReference>